<dbReference type="EMBL" id="ATLV01015748">
    <property type="status" value="NOT_ANNOTATED_CDS"/>
    <property type="molecule type" value="Genomic_DNA"/>
</dbReference>
<dbReference type="VEuPathDB" id="VectorBase:ASIC008127"/>
<dbReference type="AlphaFoldDB" id="A0A084VRM2"/>
<sequence length="191" mass="21287">MKSNVRTHTCLARAHTQTHVVRGITSSTHIYWNFLYHAFPTPDPATPNDLRMANSPEKPSPLVAEKKKKQISPVQNNNNQGIENSTHRNPPQTLTRTRVLHVRTFFLRWKPTQPPVLRTKAGVAKCRNKLSSINCCLLVAHGGTYTHSLEGEREREEGEKVLRTANTKDSAALVEFNCSLGGGSLPGSKRT</sequence>
<keyword evidence="2" id="KW-0347">Helicase</keyword>
<evidence type="ECO:0000313" key="3">
    <source>
        <dbReference type="EnsemblMetazoa" id="ASIC008127-PA"/>
    </source>
</evidence>
<proteinExistence type="predicted"/>
<evidence type="ECO:0000313" key="4">
    <source>
        <dbReference type="Proteomes" id="UP000030765"/>
    </source>
</evidence>
<evidence type="ECO:0000313" key="2">
    <source>
        <dbReference type="EMBL" id="KFB40616.1"/>
    </source>
</evidence>
<gene>
    <name evidence="2" type="ORF">ZHAS_00008127</name>
</gene>
<dbReference type="EMBL" id="KE525033">
    <property type="protein sequence ID" value="KFB40616.1"/>
    <property type="molecule type" value="Genomic_DNA"/>
</dbReference>
<organism evidence="2">
    <name type="scientific">Anopheles sinensis</name>
    <name type="common">Mosquito</name>
    <dbReference type="NCBI Taxonomy" id="74873"/>
    <lineage>
        <taxon>Eukaryota</taxon>
        <taxon>Metazoa</taxon>
        <taxon>Ecdysozoa</taxon>
        <taxon>Arthropoda</taxon>
        <taxon>Hexapoda</taxon>
        <taxon>Insecta</taxon>
        <taxon>Pterygota</taxon>
        <taxon>Neoptera</taxon>
        <taxon>Endopterygota</taxon>
        <taxon>Diptera</taxon>
        <taxon>Nematocera</taxon>
        <taxon>Culicoidea</taxon>
        <taxon>Culicidae</taxon>
        <taxon>Anophelinae</taxon>
        <taxon>Anopheles</taxon>
    </lineage>
</organism>
<dbReference type="Proteomes" id="UP000030765">
    <property type="component" value="Unassembled WGS sequence"/>
</dbReference>
<dbReference type="GO" id="GO:0004386">
    <property type="term" value="F:helicase activity"/>
    <property type="evidence" value="ECO:0007669"/>
    <property type="project" value="UniProtKB-KW"/>
</dbReference>
<keyword evidence="2" id="KW-0547">Nucleotide-binding</keyword>
<evidence type="ECO:0000256" key="1">
    <source>
        <dbReference type="SAM" id="MobiDB-lite"/>
    </source>
</evidence>
<dbReference type="EnsemblMetazoa" id="ASIC008127-RA">
    <property type="protein sequence ID" value="ASIC008127-PA"/>
    <property type="gene ID" value="ASIC008127"/>
</dbReference>
<reference evidence="3" key="2">
    <citation type="submission" date="2020-05" db="UniProtKB">
        <authorList>
            <consortium name="EnsemblMetazoa"/>
        </authorList>
    </citation>
    <scope>IDENTIFICATION</scope>
</reference>
<keyword evidence="2" id="KW-0378">Hydrolase</keyword>
<keyword evidence="2" id="KW-0067">ATP-binding</keyword>
<reference evidence="2 4" key="1">
    <citation type="journal article" date="2014" name="BMC Genomics">
        <title>Genome sequence of Anopheles sinensis provides insight into genetics basis of mosquito competence for malaria parasites.</title>
        <authorList>
            <person name="Zhou D."/>
            <person name="Zhang D."/>
            <person name="Ding G."/>
            <person name="Shi L."/>
            <person name="Hou Q."/>
            <person name="Ye Y."/>
            <person name="Xu Y."/>
            <person name="Zhou H."/>
            <person name="Xiong C."/>
            <person name="Li S."/>
            <person name="Yu J."/>
            <person name="Hong S."/>
            <person name="Yu X."/>
            <person name="Zou P."/>
            <person name="Chen C."/>
            <person name="Chang X."/>
            <person name="Wang W."/>
            <person name="Lv Y."/>
            <person name="Sun Y."/>
            <person name="Ma L."/>
            <person name="Shen B."/>
            <person name="Zhu C."/>
        </authorList>
    </citation>
    <scope>NUCLEOTIDE SEQUENCE [LARGE SCALE GENOMIC DNA]</scope>
</reference>
<name>A0A084VRM2_ANOSI</name>
<keyword evidence="4" id="KW-1185">Reference proteome</keyword>
<feature type="compositionally biased region" description="Polar residues" evidence="1">
    <location>
        <begin position="72"/>
        <end position="91"/>
    </location>
</feature>
<protein>
    <submittedName>
        <fullName evidence="2 3">DEAD/DEAH box helicase</fullName>
    </submittedName>
</protein>
<feature type="region of interest" description="Disordered" evidence="1">
    <location>
        <begin position="46"/>
        <end position="91"/>
    </location>
</feature>
<accession>A0A084VRM2</accession>